<comment type="caution">
    <text evidence="5">The sequence shown here is derived from an EMBL/GenBank/DDBJ whole genome shotgun (WGS) entry which is preliminary data.</text>
</comment>
<dbReference type="EMBL" id="CAMAPC010000040">
    <property type="protein sequence ID" value="CAH9067514.1"/>
    <property type="molecule type" value="Genomic_DNA"/>
</dbReference>
<dbReference type="GO" id="GO:0051213">
    <property type="term" value="F:dioxygenase activity"/>
    <property type="evidence" value="ECO:0007669"/>
    <property type="project" value="UniProtKB-KW"/>
</dbReference>
<feature type="domain" description="Aspartyl/asparaginy/proline hydroxylase" evidence="4">
    <location>
        <begin position="101"/>
        <end position="245"/>
    </location>
</feature>
<sequence>MKESAQKIEMDLNRGDFSSLVRSLTPLLDKLLEHDKAKAEYLLRQFDLLTLDNMPDWGHILHPVATEIIRQTENGNVKFFDNEDFSWIKEAESLYSEALSEVLLALTQEENIPAFQEIQNEQTYLTSDDKWKVIVLKGYGESIEDNIALFPSTMKLLNNIPGWVSAMYSILKPGKKILPHTGVYNGLLRYHLGISVPEKCAIQIEDEVQGWENGKSLVFDDSFEHSAWNESDKTRTVLFVDFLRPLPFPMDILNKWLVLNIFSQSDFIQNAKKNFYKYDSFQKEQVKLIG</sequence>
<dbReference type="Proteomes" id="UP001152467">
    <property type="component" value="Unassembled WGS sequence"/>
</dbReference>
<dbReference type="RefSeq" id="WP_261627216.1">
    <property type="nucleotide sequence ID" value="NZ_CAMAPC010000040.1"/>
</dbReference>
<evidence type="ECO:0000256" key="3">
    <source>
        <dbReference type="ARBA" id="ARBA00023002"/>
    </source>
</evidence>
<keyword evidence="3" id="KW-0560">Oxidoreductase</keyword>
<dbReference type="PANTHER" id="PTHR46332">
    <property type="entry name" value="ASPARTATE BETA-HYDROXYLASE DOMAIN-CONTAINING PROTEIN 2"/>
    <property type="match status" value="1"/>
</dbReference>
<dbReference type="InterPro" id="IPR027443">
    <property type="entry name" value="IPNS-like_sf"/>
</dbReference>
<dbReference type="GO" id="GO:0016020">
    <property type="term" value="C:membrane"/>
    <property type="evidence" value="ECO:0007669"/>
    <property type="project" value="TreeGrafter"/>
</dbReference>
<dbReference type="InterPro" id="IPR051821">
    <property type="entry name" value="Asp/Asn_beta-hydroxylase"/>
</dbReference>
<organism evidence="5 6">
    <name type="scientific">Pseudoalteromonas holothuriae</name>
    <dbReference type="NCBI Taxonomy" id="2963714"/>
    <lineage>
        <taxon>Bacteria</taxon>
        <taxon>Pseudomonadati</taxon>
        <taxon>Pseudomonadota</taxon>
        <taxon>Gammaproteobacteria</taxon>
        <taxon>Alteromonadales</taxon>
        <taxon>Pseudoalteromonadaceae</taxon>
        <taxon>Pseudoalteromonas</taxon>
    </lineage>
</organism>
<evidence type="ECO:0000256" key="1">
    <source>
        <dbReference type="ARBA" id="ARBA00007730"/>
    </source>
</evidence>
<dbReference type="Pfam" id="PF05118">
    <property type="entry name" value="Asp_Arg_Hydrox"/>
    <property type="match status" value="1"/>
</dbReference>
<gene>
    <name evidence="5" type="ORF">PSECIP111854_04125</name>
</gene>
<evidence type="ECO:0000313" key="5">
    <source>
        <dbReference type="EMBL" id="CAH9067514.1"/>
    </source>
</evidence>
<name>A0A9W4R507_9GAMM</name>
<reference evidence="5" key="1">
    <citation type="submission" date="2022-07" db="EMBL/GenBank/DDBJ databases">
        <authorList>
            <person name="Criscuolo A."/>
        </authorList>
    </citation>
    <scope>NUCLEOTIDE SEQUENCE</scope>
    <source>
        <strain evidence="5">CIP111854</strain>
    </source>
</reference>
<dbReference type="PANTHER" id="PTHR46332:SF5">
    <property type="entry name" value="ASPARTATE BETA-HYDROXYLASE DOMAIN CONTAINING 2"/>
    <property type="match status" value="1"/>
</dbReference>
<comment type="similarity">
    <text evidence="1">Belongs to the aspartyl/asparaginyl beta-hydroxylase family.</text>
</comment>
<accession>A0A9W4R507</accession>
<proteinExistence type="inferred from homology"/>
<keyword evidence="2" id="KW-0223">Dioxygenase</keyword>
<dbReference type="AlphaFoldDB" id="A0A9W4R507"/>
<evidence type="ECO:0000313" key="6">
    <source>
        <dbReference type="Proteomes" id="UP001152467"/>
    </source>
</evidence>
<dbReference type="SUPFAM" id="SSF51197">
    <property type="entry name" value="Clavaminate synthase-like"/>
    <property type="match status" value="1"/>
</dbReference>
<evidence type="ECO:0000259" key="4">
    <source>
        <dbReference type="Pfam" id="PF05118"/>
    </source>
</evidence>
<dbReference type="InterPro" id="IPR007803">
    <property type="entry name" value="Asp/Arg/Pro-Hydrxlase"/>
</dbReference>
<evidence type="ECO:0000256" key="2">
    <source>
        <dbReference type="ARBA" id="ARBA00022964"/>
    </source>
</evidence>
<protein>
    <recommendedName>
        <fullName evidence="4">Aspartyl/asparaginy/proline hydroxylase domain-containing protein</fullName>
    </recommendedName>
</protein>
<keyword evidence="6" id="KW-1185">Reference proteome</keyword>
<dbReference type="Gene3D" id="2.60.120.330">
    <property type="entry name" value="B-lactam Antibiotic, Isopenicillin N Synthase, Chain"/>
    <property type="match status" value="1"/>
</dbReference>